<dbReference type="PANTHER" id="PTHR48043:SF149">
    <property type="entry name" value="UDP-GLUCURONOSYLTRANSFERASE UGT-56-RELATED"/>
    <property type="match status" value="1"/>
</dbReference>
<comment type="similarity">
    <text evidence="2 10">Belongs to the UDP-glycosyltransferase family.</text>
</comment>
<organism evidence="13">
    <name type="scientific">Caenorhabditis remanei</name>
    <name type="common">Caenorhabditis vulgaris</name>
    <dbReference type="NCBI Taxonomy" id="31234"/>
    <lineage>
        <taxon>Eukaryota</taxon>
        <taxon>Metazoa</taxon>
        <taxon>Ecdysozoa</taxon>
        <taxon>Nematoda</taxon>
        <taxon>Chromadorea</taxon>
        <taxon>Rhabditida</taxon>
        <taxon>Rhabditina</taxon>
        <taxon>Rhabditomorpha</taxon>
        <taxon>Rhabditoidea</taxon>
        <taxon>Rhabditidae</taxon>
        <taxon>Peloderinae</taxon>
        <taxon>Caenorhabditis</taxon>
    </lineage>
</organism>
<dbReference type="FunCoup" id="E3LQ33">
    <property type="interactions" value="158"/>
</dbReference>
<dbReference type="InterPro" id="IPR035595">
    <property type="entry name" value="UDP_glycos_trans_CS"/>
</dbReference>
<sequence length="527" mass="59809">MLWVFMCLSILCLHGSAFDILVYAPRMMQSHVYFTARIANVLAARGHKVTVIDNIFRYDVDNELSSDIDQILSVEPSPEVTKLLNTGSLPTILWNSKALPEEQRAIMEGLGHIHRLQCTHLIENSTLIPKLQEMKFDFAIHEVFDSCGIGILEVIGIQKTVIVSSTGPMDVVPITLGISDTLNTPSLLSDYGSFLSFHEKRRNLKFLSGMLNFHEMQEAVIGPLFRKYHGLKKSFGEIMRQANLLFYNIHEGSDGMRMRGRRSFDIGGIAFKDQKNLTTEYQSLLSDPRPKVLVSLGTAATSSHMPQNLKVSLLKAMKQMKYVLFIWKYEMEDEFTKSEEMTSNVIFKKFMPQTDLLASEKIDLFITHCGQNSLLEAFHAGVRVLAVPLFGDQHRNAQLAKENGLIEVLPKADIETSSKIVKAVRNSLLPNERFNQRKDSEKKMYCYRIQNNLIHVSSLLRNSKKNAENLLVSTIETIYSTDSPPNFSKFPQNYHPNTLIRVIDCAVAFLLILVVFLIAKRFKKIIS</sequence>
<dbReference type="Pfam" id="PF00201">
    <property type="entry name" value="UDPGT"/>
    <property type="match status" value="1"/>
</dbReference>
<keyword evidence="13" id="KW-1185">Reference proteome</keyword>
<dbReference type="PANTHER" id="PTHR48043">
    <property type="entry name" value="EG:EG0003.4 PROTEIN-RELATED"/>
    <property type="match status" value="1"/>
</dbReference>
<evidence type="ECO:0000256" key="4">
    <source>
        <dbReference type="ARBA" id="ARBA00022679"/>
    </source>
</evidence>
<feature type="signal peptide" evidence="11">
    <location>
        <begin position="1"/>
        <end position="17"/>
    </location>
</feature>
<evidence type="ECO:0000313" key="13">
    <source>
        <dbReference type="Proteomes" id="UP000008281"/>
    </source>
</evidence>
<dbReference type="STRING" id="31234.E3LQ33"/>
<dbReference type="GO" id="GO:0015020">
    <property type="term" value="F:glucuronosyltransferase activity"/>
    <property type="evidence" value="ECO:0007669"/>
    <property type="project" value="UniProtKB-EC"/>
</dbReference>
<keyword evidence="5 11" id="KW-0812">Transmembrane</keyword>
<dbReference type="eggNOG" id="KOG1192">
    <property type="taxonomic scope" value="Eukaryota"/>
</dbReference>
<feature type="transmembrane region" description="Helical" evidence="11">
    <location>
        <begin position="499"/>
        <end position="519"/>
    </location>
</feature>
<reference evidence="12" key="1">
    <citation type="submission" date="2007-07" db="EMBL/GenBank/DDBJ databases">
        <title>PCAP assembly of the Caenorhabditis remanei genome.</title>
        <authorList>
            <consortium name="The Caenorhabditis remanei Sequencing Consortium"/>
            <person name="Wilson R.K."/>
        </authorList>
    </citation>
    <scope>NUCLEOTIDE SEQUENCE [LARGE SCALE GENOMIC DNA]</scope>
    <source>
        <strain evidence="12">PB4641</strain>
    </source>
</reference>
<dbReference type="PROSITE" id="PS00375">
    <property type="entry name" value="UDPGT"/>
    <property type="match status" value="1"/>
</dbReference>
<protein>
    <recommendedName>
        <fullName evidence="11">UDP-glucuronosyltransferase</fullName>
        <ecNumber evidence="11">2.4.1.17</ecNumber>
    </recommendedName>
</protein>
<evidence type="ECO:0000256" key="7">
    <source>
        <dbReference type="ARBA" id="ARBA00022989"/>
    </source>
</evidence>
<evidence type="ECO:0000256" key="1">
    <source>
        <dbReference type="ARBA" id="ARBA00004167"/>
    </source>
</evidence>
<evidence type="ECO:0000313" key="12">
    <source>
        <dbReference type="EMBL" id="EFP05720.1"/>
    </source>
</evidence>
<gene>
    <name evidence="12" type="primary">Cre-ugt-56</name>
    <name evidence="12" type="ORF">CRE_27075</name>
</gene>
<evidence type="ECO:0000256" key="8">
    <source>
        <dbReference type="ARBA" id="ARBA00023136"/>
    </source>
</evidence>
<dbReference type="Proteomes" id="UP000008281">
    <property type="component" value="Unassembled WGS sequence"/>
</dbReference>
<dbReference type="OrthoDB" id="5818197at2759"/>
<dbReference type="AlphaFoldDB" id="E3LQ33"/>
<evidence type="ECO:0000256" key="9">
    <source>
        <dbReference type="ARBA" id="ARBA00047475"/>
    </source>
</evidence>
<evidence type="ECO:0000256" key="10">
    <source>
        <dbReference type="RuleBase" id="RU003718"/>
    </source>
</evidence>
<accession>E3LQ33</accession>
<dbReference type="FunFam" id="3.40.50.2000:FF:000038">
    <property type="entry name" value="UDP-GlucuronosylTransferase"/>
    <property type="match status" value="1"/>
</dbReference>
<dbReference type="Gene3D" id="3.40.50.2000">
    <property type="entry name" value="Glycogen Phosphorylase B"/>
    <property type="match status" value="1"/>
</dbReference>
<dbReference type="InterPro" id="IPR050271">
    <property type="entry name" value="UDP-glycosyltransferase"/>
</dbReference>
<dbReference type="HOGENOM" id="CLU_012949_1_2_1"/>
<dbReference type="CDD" id="cd03784">
    <property type="entry name" value="GT1_Gtf-like"/>
    <property type="match status" value="1"/>
</dbReference>
<keyword evidence="4 10" id="KW-0808">Transferase</keyword>
<dbReference type="OMA" id="VYFTARI"/>
<dbReference type="EMBL" id="DS268412">
    <property type="protein sequence ID" value="EFP05720.1"/>
    <property type="molecule type" value="Genomic_DNA"/>
</dbReference>
<evidence type="ECO:0000256" key="2">
    <source>
        <dbReference type="ARBA" id="ARBA00009995"/>
    </source>
</evidence>
<evidence type="ECO:0000256" key="5">
    <source>
        <dbReference type="ARBA" id="ARBA00022692"/>
    </source>
</evidence>
<keyword evidence="3 10" id="KW-0328">Glycosyltransferase</keyword>
<dbReference type="EC" id="2.4.1.17" evidence="11"/>
<dbReference type="InterPro" id="IPR002213">
    <property type="entry name" value="UDP_glucos_trans"/>
</dbReference>
<comment type="catalytic activity">
    <reaction evidence="9 11">
        <text>glucuronate acceptor + UDP-alpha-D-glucuronate = acceptor beta-D-glucuronoside + UDP + H(+)</text>
        <dbReference type="Rhea" id="RHEA:21032"/>
        <dbReference type="ChEBI" id="CHEBI:15378"/>
        <dbReference type="ChEBI" id="CHEBI:58052"/>
        <dbReference type="ChEBI" id="CHEBI:58223"/>
        <dbReference type="ChEBI" id="CHEBI:132367"/>
        <dbReference type="ChEBI" id="CHEBI:132368"/>
        <dbReference type="EC" id="2.4.1.17"/>
    </reaction>
</comment>
<evidence type="ECO:0000256" key="6">
    <source>
        <dbReference type="ARBA" id="ARBA00022729"/>
    </source>
</evidence>
<evidence type="ECO:0000256" key="3">
    <source>
        <dbReference type="ARBA" id="ARBA00022676"/>
    </source>
</evidence>
<keyword evidence="7 11" id="KW-1133">Transmembrane helix</keyword>
<dbReference type="SUPFAM" id="SSF53756">
    <property type="entry name" value="UDP-Glycosyltransferase/glycogen phosphorylase"/>
    <property type="match status" value="1"/>
</dbReference>
<comment type="subcellular location">
    <subcellularLocation>
        <location evidence="1 11">Membrane</location>
        <topology evidence="1 11">Single-pass membrane protein</topology>
    </subcellularLocation>
</comment>
<proteinExistence type="inferred from homology"/>
<name>E3LQ33_CAERE</name>
<evidence type="ECO:0000256" key="11">
    <source>
        <dbReference type="RuleBase" id="RU362059"/>
    </source>
</evidence>
<dbReference type="GO" id="GO:0016020">
    <property type="term" value="C:membrane"/>
    <property type="evidence" value="ECO:0007669"/>
    <property type="project" value="UniProtKB-SubCell"/>
</dbReference>
<keyword evidence="6 11" id="KW-0732">Signal</keyword>
<feature type="chain" id="PRO_5005127841" description="UDP-glucuronosyltransferase" evidence="11">
    <location>
        <begin position="18"/>
        <end position="527"/>
    </location>
</feature>
<dbReference type="InParanoid" id="E3LQ33"/>
<keyword evidence="8 11" id="KW-0472">Membrane</keyword>